<dbReference type="RefSeq" id="WP_060589916.1">
    <property type="nucleotide sequence ID" value="NZ_CP031418.1"/>
</dbReference>
<keyword evidence="1" id="KW-0812">Transmembrane</keyword>
<sequence>MLTVVALVVYTLTVARLTRLITTDKLTAPLRDAVLARRGGESAVTFLMFCPWCMSVWVAAALALPAAWAAGVPWWWAPGLALAASQVTGLLARGDLE</sequence>
<name>A0A0H5NEC4_NOCFR</name>
<feature type="transmembrane region" description="Helical" evidence="1">
    <location>
        <begin position="46"/>
        <end position="68"/>
    </location>
</feature>
<reference evidence="3" key="1">
    <citation type="submission" date="2015-03" db="EMBL/GenBank/DDBJ databases">
        <authorList>
            <consortium name="Pathogen Informatics"/>
        </authorList>
    </citation>
    <scope>NUCLEOTIDE SEQUENCE [LARGE SCALE GENOMIC DNA]</scope>
    <source>
        <strain evidence="3">NCTC11134</strain>
    </source>
</reference>
<keyword evidence="1" id="KW-0472">Membrane</keyword>
<accession>A0A0H5NEC4</accession>
<proteinExistence type="predicted"/>
<dbReference type="KEGG" id="nfr:ERS450000_00249"/>
<organism evidence="2 3">
    <name type="scientific">Nocardia farcinica</name>
    <dbReference type="NCBI Taxonomy" id="37329"/>
    <lineage>
        <taxon>Bacteria</taxon>
        <taxon>Bacillati</taxon>
        <taxon>Actinomycetota</taxon>
        <taxon>Actinomycetes</taxon>
        <taxon>Mycobacteriales</taxon>
        <taxon>Nocardiaceae</taxon>
        <taxon>Nocardia</taxon>
    </lineage>
</organism>
<gene>
    <name evidence="2" type="ORF">ERS450000_00249</name>
</gene>
<protein>
    <submittedName>
        <fullName evidence="2">Protein of uncharacterized function (DUF1360)</fullName>
    </submittedName>
</protein>
<keyword evidence="1" id="KW-1133">Transmembrane helix</keyword>
<dbReference type="Proteomes" id="UP000057820">
    <property type="component" value="Chromosome 1"/>
</dbReference>
<dbReference type="AlphaFoldDB" id="A0A0H5NEC4"/>
<dbReference type="EMBL" id="LN868938">
    <property type="protein sequence ID" value="CRY73659.1"/>
    <property type="molecule type" value="Genomic_DNA"/>
</dbReference>
<evidence type="ECO:0000313" key="2">
    <source>
        <dbReference type="EMBL" id="CRY73659.1"/>
    </source>
</evidence>
<evidence type="ECO:0000313" key="3">
    <source>
        <dbReference type="Proteomes" id="UP000057820"/>
    </source>
</evidence>
<evidence type="ECO:0000256" key="1">
    <source>
        <dbReference type="SAM" id="Phobius"/>
    </source>
</evidence>